<dbReference type="OrthoDB" id="9805455at2"/>
<proteinExistence type="predicted"/>
<dbReference type="Proteomes" id="UP000051790">
    <property type="component" value="Unassembled WGS sequence"/>
</dbReference>
<dbReference type="InterPro" id="IPR012340">
    <property type="entry name" value="NA-bd_OB-fold"/>
</dbReference>
<reference evidence="5 6" key="1">
    <citation type="journal article" date="2015" name="Genome Announc.">
        <title>Expanding the biotechnology potential of lactobacilli through comparative genomics of 213 strains and associated genera.</title>
        <authorList>
            <person name="Sun Z."/>
            <person name="Harris H.M."/>
            <person name="McCann A."/>
            <person name="Guo C."/>
            <person name="Argimon S."/>
            <person name="Zhang W."/>
            <person name="Yang X."/>
            <person name="Jeffery I.B."/>
            <person name="Cooney J.C."/>
            <person name="Kagawa T.F."/>
            <person name="Liu W."/>
            <person name="Song Y."/>
            <person name="Salvetti E."/>
            <person name="Wrobel A."/>
            <person name="Rasinkangas P."/>
            <person name="Parkhill J."/>
            <person name="Rea M.C."/>
            <person name="O'Sullivan O."/>
            <person name="Ritari J."/>
            <person name="Douillard F.P."/>
            <person name="Paul Ross R."/>
            <person name="Yang R."/>
            <person name="Briner A.E."/>
            <person name="Felis G.E."/>
            <person name="de Vos W.M."/>
            <person name="Barrangou R."/>
            <person name="Klaenhammer T.R."/>
            <person name="Caufield P.W."/>
            <person name="Cui Y."/>
            <person name="Zhang H."/>
            <person name="O'Toole P.W."/>
        </authorList>
    </citation>
    <scope>NUCLEOTIDE SEQUENCE [LARGE SCALE GENOMIC DNA]</scope>
    <source>
        <strain evidence="5 6">DSM 13343</strain>
    </source>
</reference>
<dbReference type="PATRIC" id="fig|1423769.4.peg.189"/>
<dbReference type="Gene3D" id="3.30.1940.10">
    <property type="entry name" value="YtpR-like"/>
    <property type="match status" value="1"/>
</dbReference>
<dbReference type="Gene3D" id="2.40.50.140">
    <property type="entry name" value="Nucleic acid-binding proteins"/>
    <property type="match status" value="1"/>
</dbReference>
<name>A0A0R1R488_9LACO</name>
<protein>
    <submittedName>
        <fullName evidence="5">EMAP domain</fullName>
    </submittedName>
</protein>
<dbReference type="SUPFAM" id="SSF50249">
    <property type="entry name" value="Nucleic acid-binding proteins"/>
    <property type="match status" value="1"/>
</dbReference>
<dbReference type="CDD" id="cd02796">
    <property type="entry name" value="tRNA_bind_bactPheRS"/>
    <property type="match status" value="1"/>
</dbReference>
<evidence type="ECO:0000256" key="1">
    <source>
        <dbReference type="ARBA" id="ARBA00022555"/>
    </source>
</evidence>
<keyword evidence="1 3" id="KW-0820">tRNA-binding</keyword>
<dbReference type="InterPro" id="IPR027855">
    <property type="entry name" value="DUF4479"/>
</dbReference>
<evidence type="ECO:0000256" key="3">
    <source>
        <dbReference type="PROSITE-ProRule" id="PRU00209"/>
    </source>
</evidence>
<keyword evidence="6" id="KW-1185">Reference proteome</keyword>
<dbReference type="InterPro" id="IPR002547">
    <property type="entry name" value="tRNA-bd_dom"/>
</dbReference>
<keyword evidence="2 3" id="KW-0694">RNA-binding</keyword>
<dbReference type="AlphaFoldDB" id="A0A0R1R488"/>
<evidence type="ECO:0000256" key="2">
    <source>
        <dbReference type="ARBA" id="ARBA00022884"/>
    </source>
</evidence>
<dbReference type="InterPro" id="IPR037154">
    <property type="entry name" value="YtpR-like_sf"/>
</dbReference>
<dbReference type="RefSeq" id="WP_056962841.1">
    <property type="nucleotide sequence ID" value="NZ_AZEU01000089.1"/>
</dbReference>
<dbReference type="NCBIfam" id="NF045760">
    <property type="entry name" value="YtpR"/>
    <property type="match status" value="1"/>
</dbReference>
<sequence>MLVTTYNCNALGDVLIAVVGPDDPNQTSQKAGDIVGIYNAKGEATGFNFFNIHQLLPELEGNGQVNLSSADLKTLNTAIANAGLNGALPLENPARIVIGKIVEFEAHPDSDHLHVTKVDLGAEGIKQIVCGAPNAELGQTVVAALPGAMMPDGKLIWPGVLRGVDSYGMLCAARELALPNAPQKRGILIMPDDLAAGQPFDFDQAAAVVAAQN</sequence>
<evidence type="ECO:0000259" key="4">
    <source>
        <dbReference type="PROSITE" id="PS50886"/>
    </source>
</evidence>
<organism evidence="5 6">
    <name type="scientific">Lacticaseibacillus manihotivorans DSM 13343 = JCM 12514</name>
    <dbReference type="NCBI Taxonomy" id="1423769"/>
    <lineage>
        <taxon>Bacteria</taxon>
        <taxon>Bacillati</taxon>
        <taxon>Bacillota</taxon>
        <taxon>Bacilli</taxon>
        <taxon>Lactobacillales</taxon>
        <taxon>Lactobacillaceae</taxon>
        <taxon>Lacticaseibacillus</taxon>
    </lineage>
</organism>
<dbReference type="Pfam" id="PF14794">
    <property type="entry name" value="DUF4479"/>
    <property type="match status" value="1"/>
</dbReference>
<dbReference type="Pfam" id="PF01588">
    <property type="entry name" value="tRNA_bind"/>
    <property type="match status" value="1"/>
</dbReference>
<comment type="caution">
    <text evidence="5">The sequence shown here is derived from an EMBL/GenBank/DDBJ whole genome shotgun (WGS) entry which is preliminary data.</text>
</comment>
<dbReference type="PROSITE" id="PS50886">
    <property type="entry name" value="TRBD"/>
    <property type="match status" value="1"/>
</dbReference>
<gene>
    <name evidence="5" type="ORF">FD01_GL000173</name>
</gene>
<accession>A0A0R1R488</accession>
<dbReference type="InterPro" id="IPR033714">
    <property type="entry name" value="tRNA_bind_bactPheRS"/>
</dbReference>
<dbReference type="GO" id="GO:0000049">
    <property type="term" value="F:tRNA binding"/>
    <property type="evidence" value="ECO:0007669"/>
    <property type="project" value="UniProtKB-UniRule"/>
</dbReference>
<evidence type="ECO:0000313" key="6">
    <source>
        <dbReference type="Proteomes" id="UP000051790"/>
    </source>
</evidence>
<evidence type="ECO:0000313" key="5">
    <source>
        <dbReference type="EMBL" id="KRL47992.1"/>
    </source>
</evidence>
<feature type="domain" description="TRNA-binding" evidence="4">
    <location>
        <begin position="90"/>
        <end position="201"/>
    </location>
</feature>
<dbReference type="EMBL" id="AZEU01000089">
    <property type="protein sequence ID" value="KRL47992.1"/>
    <property type="molecule type" value="Genomic_DNA"/>
</dbReference>